<reference evidence="4" key="1">
    <citation type="submission" date="2020-03" db="EMBL/GenBank/DDBJ databases">
        <title>Complete genome sequence of sulfur-oxidizing bacterium skT11.</title>
        <authorList>
            <person name="Kanda M."/>
            <person name="Kojima H."/>
            <person name="Fukui M."/>
        </authorList>
    </citation>
    <scope>NUCLEOTIDE SEQUENCE [LARGE SCALE GENOMIC DNA]</scope>
    <source>
        <strain evidence="4">skT11</strain>
    </source>
</reference>
<feature type="domain" description="Ice-binding protein C-terminal" evidence="2">
    <location>
        <begin position="193"/>
        <end position="216"/>
    </location>
</feature>
<evidence type="ECO:0000256" key="1">
    <source>
        <dbReference type="SAM" id="SignalP"/>
    </source>
</evidence>
<dbReference type="Proteomes" id="UP000502260">
    <property type="component" value="Chromosome"/>
</dbReference>
<evidence type="ECO:0000313" key="4">
    <source>
        <dbReference type="Proteomes" id="UP000502260"/>
    </source>
</evidence>
<proteinExistence type="predicted"/>
<organism evidence="3 4">
    <name type="scientific">Sulfurimicrobium lacus</name>
    <dbReference type="NCBI Taxonomy" id="2715678"/>
    <lineage>
        <taxon>Bacteria</taxon>
        <taxon>Pseudomonadati</taxon>
        <taxon>Pseudomonadota</taxon>
        <taxon>Betaproteobacteria</taxon>
        <taxon>Nitrosomonadales</taxon>
        <taxon>Sulfuricellaceae</taxon>
        <taxon>Sulfurimicrobium</taxon>
    </lineage>
</organism>
<sequence>MRNLMKFAAAAAIGLFAQSAWSVPFSATIPDQIGPISGSFYVGGVTSPAASAVGSAHLTFDLIGYGGVDGYGPRISTNDVYDSFGFLVNDPTVDGVSFGALLNMGGSYPGAPVLYDNNPDVNPLNANLVSYTDNGSNQGGLAKFSVDFTLLSGNNSFVFSYSLQPAVGEGWGLRNMVVSADLSAAQPPGASVVPEPGTYALMLAGLGVMGAVVRRRKAVQPD</sequence>
<dbReference type="KEGG" id="slac:SKTS_08260"/>
<dbReference type="EMBL" id="AP022853">
    <property type="protein sequence ID" value="BCB25940.1"/>
    <property type="molecule type" value="Genomic_DNA"/>
</dbReference>
<accession>A0A6F8V9E4</accession>
<dbReference type="Pfam" id="PF07589">
    <property type="entry name" value="PEP-CTERM"/>
    <property type="match status" value="1"/>
</dbReference>
<gene>
    <name evidence="3" type="ORF">SKTS_08260</name>
</gene>
<keyword evidence="1" id="KW-0732">Signal</keyword>
<feature type="signal peptide" evidence="1">
    <location>
        <begin position="1"/>
        <end position="22"/>
    </location>
</feature>
<keyword evidence="4" id="KW-1185">Reference proteome</keyword>
<feature type="chain" id="PRO_5026031919" description="Ice-binding protein C-terminal domain-containing protein" evidence="1">
    <location>
        <begin position="23"/>
        <end position="222"/>
    </location>
</feature>
<evidence type="ECO:0000313" key="3">
    <source>
        <dbReference type="EMBL" id="BCB25940.1"/>
    </source>
</evidence>
<dbReference type="AlphaFoldDB" id="A0A6F8V9E4"/>
<dbReference type="NCBIfam" id="TIGR02595">
    <property type="entry name" value="PEP_CTERM"/>
    <property type="match status" value="1"/>
</dbReference>
<dbReference type="RefSeq" id="WP_173060806.1">
    <property type="nucleotide sequence ID" value="NZ_AP022853.1"/>
</dbReference>
<name>A0A6F8V9E4_9PROT</name>
<dbReference type="InterPro" id="IPR013424">
    <property type="entry name" value="Ice-binding_C"/>
</dbReference>
<protein>
    <recommendedName>
        <fullName evidence="2">Ice-binding protein C-terminal domain-containing protein</fullName>
    </recommendedName>
</protein>
<evidence type="ECO:0000259" key="2">
    <source>
        <dbReference type="Pfam" id="PF07589"/>
    </source>
</evidence>